<keyword evidence="9" id="KW-1185">Reference proteome</keyword>
<keyword evidence="4 6" id="KW-0732">Signal</keyword>
<dbReference type="InterPro" id="IPR039424">
    <property type="entry name" value="SBP_5"/>
</dbReference>
<evidence type="ECO:0000259" key="7">
    <source>
        <dbReference type="Pfam" id="PF00496"/>
    </source>
</evidence>
<keyword evidence="3" id="KW-0813">Transport</keyword>
<sequence>MKRLKHRKFFSFAMLGVVAVALAGCSQQSSSNTPRNKTVAVSSKDVISTMDSSLNTDQIGSQNLNNTMEGLYRYRGKQLKPAMATSIAQPTNNGTVYNINLRHAKWSNGDPVTAHDFVYAWRRIVDPKTGSQYSYIYSGIKNADAIVAGKKKPDTLGIKALGDHQLQITLEHPIPYFNTLVTGSQFLPINQRSIKKAGNTYGISSKEMAFNGPYKLVNWKVGDTEWTEVKNHSYWNARHVQPKAIKYYTIKDPNTGLNLYDTNQMDRYQDISGDSARQLSNRHDFGTDLTSSTFYIEMNQKKLPYFKNAKLRQAISLTINRDELSNNVLGKTGTASHSIVPRDMTHHKATGTDFVKEPSALADQQYTSYNPKKATKLWQEGLQETGQKELNLTMTTDDTDTAKKQAEYLQNSFEKNLPGLKVTISSVPFKTRIQRQSTHDFDLIVAAWNADYPDPTNFMDLFTTGNPQNDGQWSNKEYDHYVKAAETTDINNPELRWKDMLQAQHIITKEQGVIPLYQVTSASLTKSNVHNFKITPTGLYDMASVIKN</sequence>
<dbReference type="Proteomes" id="UP000019474">
    <property type="component" value="Unassembled WGS sequence"/>
</dbReference>
<dbReference type="AlphaFoldDB" id="W9EG39"/>
<dbReference type="GO" id="GO:0030288">
    <property type="term" value="C:outer membrane-bounded periplasmic space"/>
    <property type="evidence" value="ECO:0007669"/>
    <property type="project" value="UniProtKB-ARBA"/>
</dbReference>
<gene>
    <name evidence="8" type="ORF">B808_1169</name>
</gene>
<dbReference type="InterPro" id="IPR000914">
    <property type="entry name" value="SBP_5_dom"/>
</dbReference>
<evidence type="ECO:0000256" key="1">
    <source>
        <dbReference type="ARBA" id="ARBA00004196"/>
    </source>
</evidence>
<comment type="subcellular location">
    <subcellularLocation>
        <location evidence="1">Cell envelope</location>
    </subcellularLocation>
</comment>
<reference evidence="8 9" key="1">
    <citation type="submission" date="2012-08" db="EMBL/GenBank/DDBJ databases">
        <title>Genome sequencing of Lactobacillus florum 8D.</title>
        <authorList>
            <person name="Kim E.B."/>
            <person name="Marco M.L."/>
        </authorList>
    </citation>
    <scope>NUCLEOTIDE SEQUENCE [LARGE SCALE GENOMIC DNA]</scope>
    <source>
        <strain evidence="8 9">8D</strain>
    </source>
</reference>
<dbReference type="Gene3D" id="3.40.190.10">
    <property type="entry name" value="Periplasmic binding protein-like II"/>
    <property type="match status" value="1"/>
</dbReference>
<organism evidence="8 9">
    <name type="scientific">Fructilactobacillus florum 8D</name>
    <dbReference type="NCBI Taxonomy" id="1221538"/>
    <lineage>
        <taxon>Bacteria</taxon>
        <taxon>Bacillati</taxon>
        <taxon>Bacillota</taxon>
        <taxon>Bacilli</taxon>
        <taxon>Lactobacillales</taxon>
        <taxon>Lactobacillaceae</taxon>
        <taxon>Fructilactobacillus</taxon>
    </lineage>
</organism>
<evidence type="ECO:0000256" key="3">
    <source>
        <dbReference type="ARBA" id="ARBA00022448"/>
    </source>
</evidence>
<keyword evidence="5" id="KW-0653">Protein transport</keyword>
<protein>
    <submittedName>
        <fullName evidence="8">Oligopeptide ABC transporter, periplasmic oligopeptide-binding protein OppA</fullName>
    </submittedName>
</protein>
<evidence type="ECO:0000256" key="4">
    <source>
        <dbReference type="ARBA" id="ARBA00022729"/>
    </source>
</evidence>
<dbReference type="Gene3D" id="3.90.76.10">
    <property type="entry name" value="Dipeptide-binding Protein, Domain 1"/>
    <property type="match status" value="1"/>
</dbReference>
<dbReference type="PIRSF" id="PIRSF002741">
    <property type="entry name" value="MppA"/>
    <property type="match status" value="1"/>
</dbReference>
<name>W9EG39_9LACO</name>
<dbReference type="Gene3D" id="3.10.105.10">
    <property type="entry name" value="Dipeptide-binding Protein, Domain 3"/>
    <property type="match status" value="1"/>
</dbReference>
<dbReference type="PROSITE" id="PS51257">
    <property type="entry name" value="PROKAR_LIPOPROTEIN"/>
    <property type="match status" value="1"/>
</dbReference>
<feature type="chain" id="PRO_5039527805" evidence="6">
    <location>
        <begin position="24"/>
        <end position="548"/>
    </location>
</feature>
<evidence type="ECO:0000313" key="9">
    <source>
        <dbReference type="Proteomes" id="UP000019474"/>
    </source>
</evidence>
<evidence type="ECO:0000256" key="6">
    <source>
        <dbReference type="SAM" id="SignalP"/>
    </source>
</evidence>
<evidence type="ECO:0000256" key="5">
    <source>
        <dbReference type="ARBA" id="ARBA00022856"/>
    </source>
</evidence>
<dbReference type="SUPFAM" id="SSF53850">
    <property type="entry name" value="Periplasmic binding protein-like II"/>
    <property type="match status" value="1"/>
</dbReference>
<dbReference type="PANTHER" id="PTHR30290">
    <property type="entry name" value="PERIPLASMIC BINDING COMPONENT OF ABC TRANSPORTER"/>
    <property type="match status" value="1"/>
</dbReference>
<dbReference type="EMBL" id="ALXG01000048">
    <property type="protein sequence ID" value="ETO39940.1"/>
    <property type="molecule type" value="Genomic_DNA"/>
</dbReference>
<dbReference type="Pfam" id="PF00496">
    <property type="entry name" value="SBP_bac_5"/>
    <property type="match status" value="1"/>
</dbReference>
<evidence type="ECO:0000313" key="8">
    <source>
        <dbReference type="EMBL" id="ETO39940.1"/>
    </source>
</evidence>
<comment type="similarity">
    <text evidence="2">Belongs to the bacterial solute-binding protein 5 family.</text>
</comment>
<dbReference type="GO" id="GO:1904680">
    <property type="term" value="F:peptide transmembrane transporter activity"/>
    <property type="evidence" value="ECO:0007669"/>
    <property type="project" value="TreeGrafter"/>
</dbReference>
<feature type="signal peptide" evidence="6">
    <location>
        <begin position="1"/>
        <end position="23"/>
    </location>
</feature>
<dbReference type="FunFam" id="3.10.105.10:FF:000001">
    <property type="entry name" value="Oligopeptide ABC transporter, oligopeptide-binding protein"/>
    <property type="match status" value="1"/>
</dbReference>
<feature type="domain" description="Solute-binding protein family 5" evidence="7">
    <location>
        <begin position="79"/>
        <end position="469"/>
    </location>
</feature>
<comment type="caution">
    <text evidence="8">The sequence shown here is derived from an EMBL/GenBank/DDBJ whole genome shotgun (WGS) entry which is preliminary data.</text>
</comment>
<dbReference type="OrthoDB" id="403896at2"/>
<dbReference type="RefSeq" id="WP_009167102.1">
    <property type="nucleotide sequence ID" value="NZ_ALXG01000048.1"/>
</dbReference>
<dbReference type="GO" id="GO:0043190">
    <property type="term" value="C:ATP-binding cassette (ABC) transporter complex"/>
    <property type="evidence" value="ECO:0007669"/>
    <property type="project" value="InterPro"/>
</dbReference>
<accession>W9EG39</accession>
<dbReference type="GO" id="GO:0015833">
    <property type="term" value="P:peptide transport"/>
    <property type="evidence" value="ECO:0007669"/>
    <property type="project" value="UniProtKB-KW"/>
</dbReference>
<evidence type="ECO:0000256" key="2">
    <source>
        <dbReference type="ARBA" id="ARBA00005695"/>
    </source>
</evidence>
<dbReference type="PANTHER" id="PTHR30290:SF10">
    <property type="entry name" value="PERIPLASMIC OLIGOPEPTIDE-BINDING PROTEIN-RELATED"/>
    <property type="match status" value="1"/>
</dbReference>
<proteinExistence type="inferred from homology"/>
<dbReference type="PATRIC" id="fig|1221538.3.peg.1175"/>
<dbReference type="InterPro" id="IPR030678">
    <property type="entry name" value="Peptide/Ni-bd"/>
</dbReference>
<dbReference type="FunFam" id="3.90.76.10:FF:000001">
    <property type="entry name" value="Oligopeptide ABC transporter substrate-binding protein"/>
    <property type="match status" value="1"/>
</dbReference>
<dbReference type="CDD" id="cd08504">
    <property type="entry name" value="PBP2_OppA"/>
    <property type="match status" value="1"/>
</dbReference>
<keyword evidence="5" id="KW-0571">Peptide transport</keyword>